<comment type="caution">
    <text evidence="9">The sequence shown here is derived from an EMBL/GenBank/DDBJ whole genome shotgun (WGS) entry which is preliminary data.</text>
</comment>
<feature type="compositionally biased region" description="Pro residues" evidence="7">
    <location>
        <begin position="1"/>
        <end position="11"/>
    </location>
</feature>
<feature type="compositionally biased region" description="Low complexity" evidence="7">
    <location>
        <begin position="38"/>
        <end position="53"/>
    </location>
</feature>
<feature type="compositionally biased region" description="Polar residues" evidence="7">
    <location>
        <begin position="92"/>
        <end position="105"/>
    </location>
</feature>
<feature type="domain" description="Adenosine deaminase" evidence="8">
    <location>
        <begin position="604"/>
        <end position="834"/>
    </location>
</feature>
<keyword evidence="6" id="KW-0862">Zinc</keyword>
<organism evidence="9 10">
    <name type="scientific">Naegleria fowleri</name>
    <name type="common">Brain eating amoeba</name>
    <dbReference type="NCBI Taxonomy" id="5763"/>
    <lineage>
        <taxon>Eukaryota</taxon>
        <taxon>Discoba</taxon>
        <taxon>Heterolobosea</taxon>
        <taxon>Tetramitia</taxon>
        <taxon>Eutetramitia</taxon>
        <taxon>Vahlkampfiidae</taxon>
        <taxon>Naegleria</taxon>
    </lineage>
</organism>
<comment type="cofactor">
    <cofactor evidence="1">
        <name>Zn(2+)</name>
        <dbReference type="ChEBI" id="CHEBI:29105"/>
    </cofactor>
</comment>
<dbReference type="GO" id="GO:0043103">
    <property type="term" value="P:hypoxanthine salvage"/>
    <property type="evidence" value="ECO:0007669"/>
    <property type="project" value="TreeGrafter"/>
</dbReference>
<feature type="compositionally biased region" description="Basic residues" evidence="7">
    <location>
        <begin position="78"/>
        <end position="87"/>
    </location>
</feature>
<evidence type="ECO:0000256" key="6">
    <source>
        <dbReference type="ARBA" id="ARBA00022833"/>
    </source>
</evidence>
<dbReference type="AlphaFoldDB" id="A0A6A5CD31"/>
<dbReference type="GO" id="GO:0005829">
    <property type="term" value="C:cytosol"/>
    <property type="evidence" value="ECO:0007669"/>
    <property type="project" value="TreeGrafter"/>
</dbReference>
<dbReference type="GO" id="GO:0004000">
    <property type="term" value="F:adenosine deaminase activity"/>
    <property type="evidence" value="ECO:0007669"/>
    <property type="project" value="TreeGrafter"/>
</dbReference>
<evidence type="ECO:0000256" key="7">
    <source>
        <dbReference type="SAM" id="MobiDB-lite"/>
    </source>
</evidence>
<gene>
    <name evidence="9" type="ORF">FDP41_000363</name>
</gene>
<feature type="domain" description="Adenosine deaminase" evidence="8">
    <location>
        <begin position="147"/>
        <end position="467"/>
    </location>
</feature>
<proteinExistence type="inferred from homology"/>
<dbReference type="EMBL" id="VFQX01000002">
    <property type="protein sequence ID" value="KAF0984464.1"/>
    <property type="molecule type" value="Genomic_DNA"/>
</dbReference>
<dbReference type="VEuPathDB" id="AmoebaDB:NfTy_000630"/>
<evidence type="ECO:0000256" key="2">
    <source>
        <dbReference type="ARBA" id="ARBA00006676"/>
    </source>
</evidence>
<dbReference type="PANTHER" id="PTHR11409:SF43">
    <property type="entry name" value="ADENOSINE DEAMINASE"/>
    <property type="match status" value="1"/>
</dbReference>
<dbReference type="InterPro" id="IPR032466">
    <property type="entry name" value="Metal_Hydrolase"/>
</dbReference>
<dbReference type="OMA" id="FYEMCED"/>
<dbReference type="FunFam" id="3.20.20.140:FF:000091">
    <property type="entry name" value="Probable adenosine deaminase"/>
    <property type="match status" value="1"/>
</dbReference>
<dbReference type="GO" id="GO:0006154">
    <property type="term" value="P:adenosine catabolic process"/>
    <property type="evidence" value="ECO:0007669"/>
    <property type="project" value="TreeGrafter"/>
</dbReference>
<dbReference type="Pfam" id="PF00962">
    <property type="entry name" value="A_deaminase"/>
    <property type="match status" value="2"/>
</dbReference>
<dbReference type="GO" id="GO:0046103">
    <property type="term" value="P:inosine biosynthetic process"/>
    <property type="evidence" value="ECO:0007669"/>
    <property type="project" value="TreeGrafter"/>
</dbReference>
<evidence type="ECO:0000256" key="3">
    <source>
        <dbReference type="ARBA" id="ARBA00012784"/>
    </source>
</evidence>
<evidence type="ECO:0000313" key="9">
    <source>
        <dbReference type="EMBL" id="KAF0984464.1"/>
    </source>
</evidence>
<dbReference type="EC" id="3.5.4.4" evidence="3"/>
<feature type="region of interest" description="Disordered" evidence="7">
    <location>
        <begin position="1"/>
        <end position="111"/>
    </location>
</feature>
<dbReference type="GeneID" id="68107581"/>
<dbReference type="NCBIfam" id="TIGR01430">
    <property type="entry name" value="aden_deam"/>
    <property type="match status" value="1"/>
</dbReference>
<dbReference type="GO" id="GO:0046872">
    <property type="term" value="F:metal ion binding"/>
    <property type="evidence" value="ECO:0007669"/>
    <property type="project" value="UniProtKB-KW"/>
</dbReference>
<dbReference type="SUPFAM" id="SSF51556">
    <property type="entry name" value="Metallo-dependent hydrolases"/>
    <property type="match status" value="2"/>
</dbReference>
<evidence type="ECO:0000313" key="10">
    <source>
        <dbReference type="Proteomes" id="UP000444721"/>
    </source>
</evidence>
<evidence type="ECO:0000259" key="8">
    <source>
        <dbReference type="Pfam" id="PF00962"/>
    </source>
</evidence>
<name>A0A6A5CD31_NAEFO</name>
<dbReference type="RefSeq" id="XP_044569177.1">
    <property type="nucleotide sequence ID" value="XM_044706955.1"/>
</dbReference>
<dbReference type="VEuPathDB" id="AmoebaDB:NF0005160"/>
<sequence length="900" mass="101307">MSQPPPPPLTRPSPSSTEEEPKDSSEGNFVQMSIPDEASSSANNNNNSRQRSTSRTRDGPLSPTVKTAVPSDVWDLTHRHHHHKKTPPHSSSQTKLESLKDTTVASLHKSPSGLLSVKDTTASVNHKNSVSHHSKTKLTLDIIRKLPKAELHRHLDGSVRVETIIELAKEQGVQLPTFDVEELRKLVSVSNDCASLVEYLRGFDISLSVMQKRYSITRIMYEVCEDAWNDGVKYLEVRFSPILHTKGGLSLSSVMEAVVAGRVMAEMNLGIICRIIVSGMRQLDSKITRQLAEIAWRYRDRGVAAFDLAGPENGFSSKNHAAAFELVHRRMLNCTLHSGEASGWESVQDSIRFCGAQRIGHGVALKENLELTQYVANHRIPVEVCITSNLQTKAIKKFEEHPIREFFDYGLVLVPCTDNTTVSNVTLSEEYLLIQDKFGFSIKDIIRLIDYGFRSAFLDLSIKNRLRADALHTVQVILSNEGYDLTSAFSAKSAVDLGFDFNNRAEVLGVDYDLYKSETMRQFINAIPKADVNCRFNGSVSIDTLWTNYTHDEYSTEFINLELEMLGLERFTTKNELEMLIRPPGTNHNKHTIDRAVHVMSLFLQTKSQILRGCEDILEKAAADNVAYIELQIRPTMHTKRGLNPQEVLDMIIVSTNECSKRLNIQVGLVVYGDHTSDGVDQLKELALLTIRNKKSLCGFGFFGYNDEKGDLSEDLIPIFNMLKNHQISVCCSAGFYNPMSVIPAIHDVGASRLSGCFSIHKDPSVMSYLANNGVPIEISMTDTLRRLTRDVDEFAGSAVRLFLDRGIKVAPCSLDLTLYNMTRSENFYNMAKECNLSLNEVVQLMLIGFRICYQNYWTRKEMFVDAYHKMLKFADELKIPFDTDSFSLFCTTYAPFNKD</sequence>
<reference evidence="9 10" key="1">
    <citation type="journal article" date="2019" name="Sci. Rep.">
        <title>Nanopore sequencing improves the draft genome of the human pathogenic amoeba Naegleria fowleri.</title>
        <authorList>
            <person name="Liechti N."/>
            <person name="Schurch N."/>
            <person name="Bruggmann R."/>
            <person name="Wittwer M."/>
        </authorList>
    </citation>
    <scope>NUCLEOTIDE SEQUENCE [LARGE SCALE GENOMIC DNA]</scope>
    <source>
        <strain evidence="9 10">ATCC 30894</strain>
    </source>
</reference>
<keyword evidence="5" id="KW-0378">Hydrolase</keyword>
<keyword evidence="4" id="KW-0479">Metal-binding</keyword>
<dbReference type="OrthoDB" id="272271at2759"/>
<evidence type="ECO:0000256" key="5">
    <source>
        <dbReference type="ARBA" id="ARBA00022801"/>
    </source>
</evidence>
<evidence type="ECO:0000256" key="1">
    <source>
        <dbReference type="ARBA" id="ARBA00001947"/>
    </source>
</evidence>
<dbReference type="InterPro" id="IPR006330">
    <property type="entry name" value="Ado/ade_deaminase"/>
</dbReference>
<dbReference type="VEuPathDB" id="AmoebaDB:FDP41_000363"/>
<keyword evidence="10" id="KW-1185">Reference proteome</keyword>
<accession>A0A6A5CD31</accession>
<comment type="similarity">
    <text evidence="2">Belongs to the metallo-dependent hydrolases superfamily. Adenosine and AMP deaminases family.</text>
</comment>
<dbReference type="InterPro" id="IPR001365">
    <property type="entry name" value="A_deaminase_dom"/>
</dbReference>
<protein>
    <recommendedName>
        <fullName evidence="3">adenosine deaminase</fullName>
        <ecNumber evidence="3">3.5.4.4</ecNumber>
    </recommendedName>
</protein>
<dbReference type="PANTHER" id="PTHR11409">
    <property type="entry name" value="ADENOSINE DEAMINASE"/>
    <property type="match status" value="1"/>
</dbReference>
<dbReference type="Proteomes" id="UP000444721">
    <property type="component" value="Unassembled WGS sequence"/>
</dbReference>
<dbReference type="Gene3D" id="3.20.20.140">
    <property type="entry name" value="Metal-dependent hydrolases"/>
    <property type="match status" value="2"/>
</dbReference>
<evidence type="ECO:0000256" key="4">
    <source>
        <dbReference type="ARBA" id="ARBA00022723"/>
    </source>
</evidence>